<keyword evidence="6" id="KW-0472">Membrane</keyword>
<feature type="coiled-coil region" evidence="4">
    <location>
        <begin position="473"/>
        <end position="503"/>
    </location>
</feature>
<dbReference type="SMART" id="SM00304">
    <property type="entry name" value="HAMP"/>
    <property type="match status" value="2"/>
</dbReference>
<dbReference type="Proteomes" id="UP000255421">
    <property type="component" value="Unassembled WGS sequence"/>
</dbReference>
<dbReference type="Proteomes" id="UP000199289">
    <property type="component" value="Unassembled WGS sequence"/>
</dbReference>
<evidence type="ECO:0000256" key="3">
    <source>
        <dbReference type="PROSITE-ProRule" id="PRU00284"/>
    </source>
</evidence>
<reference evidence="10" key="2">
    <citation type="submission" date="2016-10" db="EMBL/GenBank/DDBJ databases">
        <authorList>
            <person name="de Groot N.N."/>
        </authorList>
    </citation>
    <scope>NUCLEOTIDE SEQUENCE [LARGE SCALE GENOMIC DNA]</scope>
    <source>
        <strain evidence="10">CGMCC 1.12397</strain>
    </source>
</reference>
<evidence type="ECO:0000313" key="11">
    <source>
        <dbReference type="Proteomes" id="UP000199289"/>
    </source>
</evidence>
<dbReference type="RefSeq" id="WP_092536027.1">
    <property type="nucleotide sequence ID" value="NZ_FNKQ01000002.1"/>
</dbReference>
<comment type="similarity">
    <text evidence="2">Belongs to the methyl-accepting chemotaxis (MCP) protein family.</text>
</comment>
<name>A0A1H1BFT7_9EURY</name>
<proteinExistence type="inferred from homology"/>
<dbReference type="SUPFAM" id="SSF58104">
    <property type="entry name" value="Methyl-accepting chemotaxis protein (MCP) signaling domain"/>
    <property type="match status" value="1"/>
</dbReference>
<dbReference type="OrthoDB" id="8523at2157"/>
<dbReference type="PRINTS" id="PR00260">
    <property type="entry name" value="CHEMTRNSDUCR"/>
</dbReference>
<evidence type="ECO:0000256" key="4">
    <source>
        <dbReference type="SAM" id="Coils"/>
    </source>
</evidence>
<dbReference type="GO" id="GO:0006935">
    <property type="term" value="P:chemotaxis"/>
    <property type="evidence" value="ECO:0007669"/>
    <property type="project" value="InterPro"/>
</dbReference>
<dbReference type="PROSITE" id="PS50885">
    <property type="entry name" value="HAMP"/>
    <property type="match status" value="2"/>
</dbReference>
<dbReference type="CDD" id="cd06225">
    <property type="entry name" value="HAMP"/>
    <property type="match status" value="2"/>
</dbReference>
<keyword evidence="6" id="KW-1133">Transmembrane helix</keyword>
<dbReference type="SMART" id="SM00283">
    <property type="entry name" value="MA"/>
    <property type="match status" value="1"/>
</dbReference>
<dbReference type="Pfam" id="PF00672">
    <property type="entry name" value="HAMP"/>
    <property type="match status" value="2"/>
</dbReference>
<organism evidence="10 11">
    <name type="scientific">Halopelagius longus</name>
    <dbReference type="NCBI Taxonomy" id="1236180"/>
    <lineage>
        <taxon>Archaea</taxon>
        <taxon>Methanobacteriati</taxon>
        <taxon>Methanobacteriota</taxon>
        <taxon>Stenosarchaea group</taxon>
        <taxon>Halobacteria</taxon>
        <taxon>Halobacteriales</taxon>
        <taxon>Haloferacaceae</taxon>
    </lineage>
</organism>
<keyword evidence="12" id="KW-1185">Reference proteome</keyword>
<evidence type="ECO:0000256" key="5">
    <source>
        <dbReference type="SAM" id="MobiDB-lite"/>
    </source>
</evidence>
<dbReference type="Gene3D" id="3.30.450.20">
    <property type="entry name" value="PAS domain"/>
    <property type="match status" value="1"/>
</dbReference>
<evidence type="ECO:0000256" key="2">
    <source>
        <dbReference type="ARBA" id="ARBA00029447"/>
    </source>
</evidence>
<dbReference type="SUPFAM" id="SSF158472">
    <property type="entry name" value="HAMP domain-like"/>
    <property type="match status" value="1"/>
</dbReference>
<feature type="region of interest" description="Disordered" evidence="5">
    <location>
        <begin position="728"/>
        <end position="861"/>
    </location>
</feature>
<dbReference type="GO" id="GO:0004888">
    <property type="term" value="F:transmembrane signaling receptor activity"/>
    <property type="evidence" value="ECO:0007669"/>
    <property type="project" value="InterPro"/>
</dbReference>
<evidence type="ECO:0000313" key="10">
    <source>
        <dbReference type="EMBL" id="SDQ50762.1"/>
    </source>
</evidence>
<dbReference type="EMBL" id="QQST01000001">
    <property type="protein sequence ID" value="RDI70770.1"/>
    <property type="molecule type" value="Genomic_DNA"/>
</dbReference>
<feature type="compositionally biased region" description="Basic and acidic residues" evidence="5">
    <location>
        <begin position="735"/>
        <end position="759"/>
    </location>
</feature>
<dbReference type="InterPro" id="IPR004089">
    <property type="entry name" value="MCPsignal_dom"/>
</dbReference>
<keyword evidence="6" id="KW-0812">Transmembrane</keyword>
<evidence type="ECO:0000256" key="1">
    <source>
        <dbReference type="ARBA" id="ARBA00023224"/>
    </source>
</evidence>
<feature type="compositionally biased region" description="Acidic residues" evidence="5">
    <location>
        <begin position="806"/>
        <end position="845"/>
    </location>
</feature>
<dbReference type="AlphaFoldDB" id="A0A1H1BFT7"/>
<dbReference type="InterPro" id="IPR003660">
    <property type="entry name" value="HAMP_dom"/>
</dbReference>
<dbReference type="EMBL" id="FNKQ01000002">
    <property type="protein sequence ID" value="SDQ50762.1"/>
    <property type="molecule type" value="Genomic_DNA"/>
</dbReference>
<evidence type="ECO:0000313" key="12">
    <source>
        <dbReference type="Proteomes" id="UP000255421"/>
    </source>
</evidence>
<feature type="domain" description="HAMP" evidence="8">
    <location>
        <begin position="382"/>
        <end position="425"/>
    </location>
</feature>
<accession>A0A1H1BFT7</accession>
<dbReference type="CDD" id="cd11386">
    <property type="entry name" value="MCP_signal"/>
    <property type="match status" value="1"/>
</dbReference>
<dbReference type="InterPro" id="IPR004090">
    <property type="entry name" value="Chemotax_Me-accpt_rcpt"/>
</dbReference>
<feature type="compositionally biased region" description="Acidic residues" evidence="5">
    <location>
        <begin position="786"/>
        <end position="796"/>
    </location>
</feature>
<feature type="region of interest" description="Disordered" evidence="5">
    <location>
        <begin position="699"/>
        <end position="718"/>
    </location>
</feature>
<dbReference type="Pfam" id="PF00015">
    <property type="entry name" value="MCPsignal"/>
    <property type="match status" value="1"/>
</dbReference>
<keyword evidence="4" id="KW-0175">Coiled coil</keyword>
<dbReference type="GO" id="GO:0016020">
    <property type="term" value="C:membrane"/>
    <property type="evidence" value="ECO:0007669"/>
    <property type="project" value="InterPro"/>
</dbReference>
<feature type="domain" description="Methyl-accepting transducer" evidence="7">
    <location>
        <begin position="444"/>
        <end position="680"/>
    </location>
</feature>
<reference evidence="9 12" key="3">
    <citation type="submission" date="2018-07" db="EMBL/GenBank/DDBJ databases">
        <title>Genome sequence of extremly halophilic archaeon Halopelagius longus strain BC12-B1.</title>
        <authorList>
            <person name="Zhang X."/>
        </authorList>
    </citation>
    <scope>NUCLEOTIDE SEQUENCE [LARGE SCALE GENOMIC DNA]</scope>
    <source>
        <strain evidence="9 12">BC12-B1</strain>
    </source>
</reference>
<dbReference type="Gene3D" id="1.10.287.950">
    <property type="entry name" value="Methyl-accepting chemotaxis protein"/>
    <property type="match status" value="1"/>
</dbReference>
<evidence type="ECO:0000256" key="6">
    <source>
        <dbReference type="SAM" id="Phobius"/>
    </source>
</evidence>
<evidence type="ECO:0000259" key="8">
    <source>
        <dbReference type="PROSITE" id="PS50885"/>
    </source>
</evidence>
<gene>
    <name evidence="9" type="ORF">DWB78_02945</name>
    <name evidence="10" type="ORF">SAMN05216278_1776</name>
</gene>
<dbReference type="PANTHER" id="PTHR32089">
    <property type="entry name" value="METHYL-ACCEPTING CHEMOTAXIS PROTEIN MCPB"/>
    <property type="match status" value="1"/>
</dbReference>
<reference evidence="11" key="1">
    <citation type="submission" date="2016-10" db="EMBL/GenBank/DDBJ databases">
        <authorList>
            <person name="Varghese N."/>
            <person name="Submissions S."/>
        </authorList>
    </citation>
    <scope>NUCLEOTIDE SEQUENCE [LARGE SCALE GENOMIC DNA]</scope>
    <source>
        <strain evidence="11">CGMCC 1.12397</strain>
    </source>
</reference>
<dbReference type="PANTHER" id="PTHR32089:SF112">
    <property type="entry name" value="LYSOZYME-LIKE PROTEIN-RELATED"/>
    <property type="match status" value="1"/>
</dbReference>
<protein>
    <submittedName>
        <fullName evidence="10">Methyl-accepting chemotaxis protein</fullName>
    </submittedName>
</protein>
<feature type="domain" description="HAMP" evidence="8">
    <location>
        <begin position="324"/>
        <end position="376"/>
    </location>
</feature>
<evidence type="ECO:0000313" key="9">
    <source>
        <dbReference type="EMBL" id="RDI70770.1"/>
    </source>
</evidence>
<dbReference type="Gene3D" id="6.10.340.10">
    <property type="match status" value="2"/>
</dbReference>
<feature type="transmembrane region" description="Helical" evidence="6">
    <location>
        <begin position="38"/>
        <end position="55"/>
    </location>
</feature>
<sequence length="861" mass="91286">MITLRTAVGGVGRRLGLVADRIGSLAPERIRRSYARKLAALFLVVLLLFAGFAAMEYRAVSEKVHANEQEELQQTAELQATQLGEWMSQRRETARMLSAYGIYDQHESLVSERLTREVDKLPAGYRAIHYVDTNSGKVVASSDESAVGTTPWKGTDLVASAGSSFSQNVVRSSPYASRSGERVIAFASGVQTRPARAIVVTADVSALESRLDTSVEGSFVRVVSTDGDVMFDGSGAESPSLRSDGELLSLAQSGKSGVTERPADDSMDEKHLLAYAPTGEGSVVLVYAPTRTAYGLQHTVGTHVFLIVGLAVVSLAGVGGVLRRNTVTPLNRLNSTVDRLRAGELDASVESSRDDEFGDVFAGIAQMRDDLRDQRADAEAYREVMERTADGDLTARMDEESRSQEMSTIAEAFNDMMDELSATVRRVSQFGEDVAELGREVAASTDEVSERSRAVSESIEQISAGAAQQSSGIAQVSEEMDDLSASIQQIASAADELATLSEETAERAHGGADAATDALDGMDDIRAETERTVEEIERLDGHLREIEAVVGVISDVAEQTNILALNAEIEAARAGEAGEGFAVVSHEVKSLAEETQESASEISALVEDIAEQRQRVVRRVERMQEGVRSGAEDVEGALDSLDDIVVRVEETNDSVLEITDATGGQASSSQEVLSMADDIASIAEEMTAEAGAVAETAEEQTATVDDVNEQMQSLSTDTDRLVTMLDRFEVAGSDGRPDAAADGERSLREEPTGGDRTSEEAPAVGTEPDAGDESGSDGDPPSADEPASDAEAESGFEFDSVTASDGDAEPSDGDEQSEATDAESDFAAPDGDDSTVADAAEESETEATARPTPDGGHADDD</sequence>
<evidence type="ECO:0000259" key="7">
    <source>
        <dbReference type="PROSITE" id="PS50111"/>
    </source>
</evidence>
<dbReference type="PROSITE" id="PS50111">
    <property type="entry name" value="CHEMOTAXIS_TRANSDUC_2"/>
    <property type="match status" value="1"/>
</dbReference>
<dbReference type="GO" id="GO:0007165">
    <property type="term" value="P:signal transduction"/>
    <property type="evidence" value="ECO:0007669"/>
    <property type="project" value="UniProtKB-KW"/>
</dbReference>
<keyword evidence="1 3" id="KW-0807">Transducer</keyword>